<reference evidence="2" key="1">
    <citation type="submission" date="2021-05" db="EMBL/GenBank/DDBJ databases">
        <authorList>
            <person name="Alioto T."/>
            <person name="Alioto T."/>
            <person name="Gomez Garrido J."/>
        </authorList>
    </citation>
    <scope>NUCLEOTIDE SEQUENCE</scope>
</reference>
<name>A0A8D9F6U2_9HEMI</name>
<protein>
    <submittedName>
        <fullName evidence="2">Eukaryotic translation elongation factor 1 epsilon-1</fullName>
    </submittedName>
</protein>
<dbReference type="InterPro" id="IPR036282">
    <property type="entry name" value="Glutathione-S-Trfase_C_sf"/>
</dbReference>
<dbReference type="PANTHER" id="PTHR44490">
    <property type="entry name" value="EUKARYOTIC TRANSLATION ELONGATION FACTOR 1 EPSILON-1"/>
    <property type="match status" value="1"/>
</dbReference>
<dbReference type="Gene3D" id="1.20.1050.10">
    <property type="match status" value="1"/>
</dbReference>
<dbReference type="InterPro" id="IPR042450">
    <property type="entry name" value="EEF1E1"/>
</dbReference>
<dbReference type="SUPFAM" id="SSF47616">
    <property type="entry name" value="GST C-terminal domain-like"/>
    <property type="match status" value="1"/>
</dbReference>
<feature type="domain" description="GST C-terminal" evidence="1">
    <location>
        <begin position="41"/>
        <end position="186"/>
    </location>
</feature>
<dbReference type="AlphaFoldDB" id="A0A8D9F6U2"/>
<keyword evidence="2" id="KW-0251">Elongation factor</keyword>
<dbReference type="InterPro" id="IPR053836">
    <property type="entry name" value="Arc1-like_N"/>
</dbReference>
<sequence length="187" mass="22005">MSVLHQPLLQDILVHYLFNMALNFIEQNVTKYFNISNQQYSNLTKANEIQHLKSENLFVWKVLEAISSSSNLKNSDVLWSSSEEEFLIRQWIEYTNTHILHVNVGQVSSHVLNELNQFFARQSFLVANRLTIADIFMYYSLISIFKDLSFQSKEKHQHVSRWFNFVQSLPQVRLGNPVVMFSKTPLY</sequence>
<dbReference type="PANTHER" id="PTHR44490:SF1">
    <property type="entry name" value="EUKARYOTIC TRANSLATION ELONGATION FACTOR 1 EPSILON-1"/>
    <property type="match status" value="1"/>
</dbReference>
<dbReference type="GO" id="GO:0005634">
    <property type="term" value="C:nucleus"/>
    <property type="evidence" value="ECO:0007669"/>
    <property type="project" value="TreeGrafter"/>
</dbReference>
<proteinExistence type="predicted"/>
<keyword evidence="2" id="KW-0648">Protein biosynthesis</keyword>
<dbReference type="PROSITE" id="PS50405">
    <property type="entry name" value="GST_CTER"/>
    <property type="match status" value="1"/>
</dbReference>
<dbReference type="InterPro" id="IPR010987">
    <property type="entry name" value="Glutathione-S-Trfase_C-like"/>
</dbReference>
<accession>A0A8D9F6U2</accession>
<organism evidence="2">
    <name type="scientific">Cacopsylla melanoneura</name>
    <dbReference type="NCBI Taxonomy" id="428564"/>
    <lineage>
        <taxon>Eukaryota</taxon>
        <taxon>Metazoa</taxon>
        <taxon>Ecdysozoa</taxon>
        <taxon>Arthropoda</taxon>
        <taxon>Hexapoda</taxon>
        <taxon>Insecta</taxon>
        <taxon>Pterygota</taxon>
        <taxon>Neoptera</taxon>
        <taxon>Paraneoptera</taxon>
        <taxon>Hemiptera</taxon>
        <taxon>Sternorrhyncha</taxon>
        <taxon>Psylloidea</taxon>
        <taxon>Psyllidae</taxon>
        <taxon>Psyllinae</taxon>
        <taxon>Cacopsylla</taxon>
    </lineage>
</organism>
<dbReference type="EMBL" id="HBUF01605587">
    <property type="protein sequence ID" value="CAG6777420.1"/>
    <property type="molecule type" value="Transcribed_RNA"/>
</dbReference>
<evidence type="ECO:0000259" key="1">
    <source>
        <dbReference type="PROSITE" id="PS50405"/>
    </source>
</evidence>
<dbReference type="GO" id="GO:0003746">
    <property type="term" value="F:translation elongation factor activity"/>
    <property type="evidence" value="ECO:0007669"/>
    <property type="project" value="UniProtKB-KW"/>
</dbReference>
<dbReference type="Pfam" id="PF21972">
    <property type="entry name" value="Arc1p_N_like"/>
    <property type="match status" value="1"/>
</dbReference>
<dbReference type="GO" id="GO:0005737">
    <property type="term" value="C:cytoplasm"/>
    <property type="evidence" value="ECO:0007669"/>
    <property type="project" value="TreeGrafter"/>
</dbReference>
<dbReference type="EMBL" id="HBUF01605586">
    <property type="protein sequence ID" value="CAG6777419.1"/>
    <property type="molecule type" value="Transcribed_RNA"/>
</dbReference>
<evidence type="ECO:0000313" key="2">
    <source>
        <dbReference type="EMBL" id="CAG6777420.1"/>
    </source>
</evidence>
<dbReference type="GO" id="GO:0017101">
    <property type="term" value="C:aminoacyl-tRNA synthetase multienzyme complex"/>
    <property type="evidence" value="ECO:0007669"/>
    <property type="project" value="InterPro"/>
</dbReference>
<dbReference type="GO" id="GO:0043517">
    <property type="term" value="P:positive regulation of DNA damage response, signal transduction by p53 class mediator"/>
    <property type="evidence" value="ECO:0007669"/>
    <property type="project" value="InterPro"/>
</dbReference>